<dbReference type="Gene3D" id="3.30.2130.30">
    <property type="match status" value="1"/>
</dbReference>
<gene>
    <name evidence="2" type="ORF">DQ384_09140</name>
</gene>
<evidence type="ECO:0000259" key="1">
    <source>
        <dbReference type="Pfam" id="PF01170"/>
    </source>
</evidence>
<dbReference type="PANTHER" id="PTHR14911">
    <property type="entry name" value="THUMP DOMAIN-CONTAINING"/>
    <property type="match status" value="1"/>
</dbReference>
<dbReference type="InterPro" id="IPR029063">
    <property type="entry name" value="SAM-dependent_MTases_sf"/>
</dbReference>
<dbReference type="EMBL" id="QOIL01000004">
    <property type="protein sequence ID" value="RCG31700.1"/>
    <property type="molecule type" value="Genomic_DNA"/>
</dbReference>
<keyword evidence="2" id="KW-0489">Methyltransferase</keyword>
<keyword evidence="2" id="KW-0808">Transferase</keyword>
<protein>
    <submittedName>
        <fullName evidence="2">Methyltransferase domain-containing protein</fullName>
    </submittedName>
</protein>
<feature type="domain" description="Ribosomal RNA large subunit methyltransferase K/L-like methyltransferase" evidence="1">
    <location>
        <begin position="171"/>
        <end position="331"/>
    </location>
</feature>
<dbReference type="Proteomes" id="UP000253094">
    <property type="component" value="Unassembled WGS sequence"/>
</dbReference>
<dbReference type="RefSeq" id="WP_114028269.1">
    <property type="nucleotide sequence ID" value="NZ_QOIL01000004.1"/>
</dbReference>
<dbReference type="CDD" id="cd02440">
    <property type="entry name" value="AdoMet_MTases"/>
    <property type="match status" value="1"/>
</dbReference>
<proteinExistence type="predicted"/>
<evidence type="ECO:0000313" key="3">
    <source>
        <dbReference type="Proteomes" id="UP000253094"/>
    </source>
</evidence>
<dbReference type="GO" id="GO:0030488">
    <property type="term" value="P:tRNA methylation"/>
    <property type="evidence" value="ECO:0007669"/>
    <property type="project" value="TreeGrafter"/>
</dbReference>
<keyword evidence="3" id="KW-1185">Reference proteome</keyword>
<dbReference type="OrthoDB" id="1637728at2"/>
<evidence type="ECO:0000313" key="2">
    <source>
        <dbReference type="EMBL" id="RCG31700.1"/>
    </source>
</evidence>
<dbReference type="PANTHER" id="PTHR14911:SF13">
    <property type="entry name" value="TRNA (GUANINE(6)-N2)-METHYLTRANSFERASE THUMP3"/>
    <property type="match status" value="1"/>
</dbReference>
<dbReference type="GO" id="GO:0016423">
    <property type="term" value="F:tRNA (guanine) methyltransferase activity"/>
    <property type="evidence" value="ECO:0007669"/>
    <property type="project" value="TreeGrafter"/>
</dbReference>
<reference evidence="2 3" key="1">
    <citation type="submission" date="2018-06" db="EMBL/GenBank/DDBJ databases">
        <title>Sphaerisporangium craniellae sp. nov., isolated from a marine sponge in the South China Sea.</title>
        <authorList>
            <person name="Li L."/>
        </authorList>
    </citation>
    <scope>NUCLEOTIDE SEQUENCE [LARGE SCALE GENOMIC DNA]</scope>
    <source>
        <strain evidence="2 3">CCTCC AA 208026</strain>
    </source>
</reference>
<organism evidence="2 3">
    <name type="scientific">Sphaerisporangium album</name>
    <dbReference type="NCBI Taxonomy" id="509200"/>
    <lineage>
        <taxon>Bacteria</taxon>
        <taxon>Bacillati</taxon>
        <taxon>Actinomycetota</taxon>
        <taxon>Actinomycetes</taxon>
        <taxon>Streptosporangiales</taxon>
        <taxon>Streptosporangiaceae</taxon>
        <taxon>Sphaerisporangium</taxon>
    </lineage>
</organism>
<dbReference type="InterPro" id="IPR000241">
    <property type="entry name" value="RlmKL-like_Mtase"/>
</dbReference>
<accession>A0A367FPT9</accession>
<dbReference type="AlphaFoldDB" id="A0A367FPT9"/>
<comment type="caution">
    <text evidence="2">The sequence shown here is derived from an EMBL/GenBank/DDBJ whole genome shotgun (WGS) entry which is preliminary data.</text>
</comment>
<name>A0A367FPT9_9ACTN</name>
<dbReference type="SUPFAM" id="SSF53335">
    <property type="entry name" value="S-adenosyl-L-methionine-dependent methyltransferases"/>
    <property type="match status" value="1"/>
</dbReference>
<sequence>MLARATRGIEPLLADEIRPIGVVTHVRHREVWFRVREPGPHVLRLRTADDVFVLAAVADGVGPSKACLPRLAAAVRATDLEELRDLRGRCGGGPEVTGVDVSASFLGRRAYTRFDVEDAVGAEVARALGVRYHPRRGGGVPPAGTMSWRVTVEGERATLAVRIAARPLHRRPYKQASVPGTLHPPVAAAMARLALLDGARTVLDPCCGAGTLLVEASAIAARARLVGLDRDPDAVRAAARNGSPGIAWAVADAGRLPLPGASVERVLVNPPWRRQVAASGTLLRGDRPLWRELGRVLAPGGRVVALVHEPGARPRLADLAAEAGLTVRRTIEVSLSGAHPLIAVLTPSP</sequence>
<dbReference type="Pfam" id="PF01170">
    <property type="entry name" value="UPF0020"/>
    <property type="match status" value="1"/>
</dbReference>
<dbReference type="Gene3D" id="3.40.50.150">
    <property type="entry name" value="Vaccinia Virus protein VP39"/>
    <property type="match status" value="1"/>
</dbReference>